<feature type="compositionally biased region" description="Basic and acidic residues" evidence="1">
    <location>
        <begin position="71"/>
        <end position="83"/>
    </location>
</feature>
<feature type="region of interest" description="Disordered" evidence="1">
    <location>
        <begin position="70"/>
        <end position="163"/>
    </location>
</feature>
<keyword evidence="2" id="KW-0472">Membrane</keyword>
<keyword evidence="4" id="KW-1185">Reference proteome</keyword>
<reference evidence="3" key="1">
    <citation type="journal article" date="2023" name="Mol. Phylogenet. Evol.">
        <title>Genome-scale phylogeny and comparative genomics of the fungal order Sordariales.</title>
        <authorList>
            <person name="Hensen N."/>
            <person name="Bonometti L."/>
            <person name="Westerberg I."/>
            <person name="Brannstrom I.O."/>
            <person name="Guillou S."/>
            <person name="Cros-Aarteil S."/>
            <person name="Calhoun S."/>
            <person name="Haridas S."/>
            <person name="Kuo A."/>
            <person name="Mondo S."/>
            <person name="Pangilinan J."/>
            <person name="Riley R."/>
            <person name="LaButti K."/>
            <person name="Andreopoulos B."/>
            <person name="Lipzen A."/>
            <person name="Chen C."/>
            <person name="Yan M."/>
            <person name="Daum C."/>
            <person name="Ng V."/>
            <person name="Clum A."/>
            <person name="Steindorff A."/>
            <person name="Ohm R.A."/>
            <person name="Martin F."/>
            <person name="Silar P."/>
            <person name="Natvig D.O."/>
            <person name="Lalanne C."/>
            <person name="Gautier V."/>
            <person name="Ament-Velasquez S.L."/>
            <person name="Kruys A."/>
            <person name="Hutchinson M.I."/>
            <person name="Powell A.J."/>
            <person name="Barry K."/>
            <person name="Miller A.N."/>
            <person name="Grigoriev I.V."/>
            <person name="Debuchy R."/>
            <person name="Gladieux P."/>
            <person name="Hiltunen Thoren M."/>
            <person name="Johannesson H."/>
        </authorList>
    </citation>
    <scope>NUCLEOTIDE SEQUENCE</scope>
    <source>
        <strain evidence="3">CBS 958.72</strain>
    </source>
</reference>
<keyword evidence="2" id="KW-1133">Transmembrane helix</keyword>
<keyword evidence="2" id="KW-0812">Transmembrane</keyword>
<comment type="caution">
    <text evidence="3">The sequence shown here is derived from an EMBL/GenBank/DDBJ whole genome shotgun (WGS) entry which is preliminary data.</text>
</comment>
<dbReference type="EMBL" id="JAULSN010000003">
    <property type="protein sequence ID" value="KAK3376561.1"/>
    <property type="molecule type" value="Genomic_DNA"/>
</dbReference>
<feature type="transmembrane region" description="Helical" evidence="2">
    <location>
        <begin position="47"/>
        <end position="65"/>
    </location>
</feature>
<evidence type="ECO:0000256" key="1">
    <source>
        <dbReference type="SAM" id="MobiDB-lite"/>
    </source>
</evidence>
<dbReference type="Proteomes" id="UP001287356">
    <property type="component" value="Unassembled WGS sequence"/>
</dbReference>
<gene>
    <name evidence="3" type="ORF">B0T24DRAFT_618977</name>
</gene>
<name>A0AAE0KIE4_9PEZI</name>
<organism evidence="3 4">
    <name type="scientific">Lasiosphaeria ovina</name>
    <dbReference type="NCBI Taxonomy" id="92902"/>
    <lineage>
        <taxon>Eukaryota</taxon>
        <taxon>Fungi</taxon>
        <taxon>Dikarya</taxon>
        <taxon>Ascomycota</taxon>
        <taxon>Pezizomycotina</taxon>
        <taxon>Sordariomycetes</taxon>
        <taxon>Sordariomycetidae</taxon>
        <taxon>Sordariales</taxon>
        <taxon>Lasiosphaeriaceae</taxon>
        <taxon>Lasiosphaeria</taxon>
    </lineage>
</organism>
<evidence type="ECO:0000313" key="4">
    <source>
        <dbReference type="Proteomes" id="UP001287356"/>
    </source>
</evidence>
<reference evidence="3" key="2">
    <citation type="submission" date="2023-06" db="EMBL/GenBank/DDBJ databases">
        <authorList>
            <consortium name="Lawrence Berkeley National Laboratory"/>
            <person name="Haridas S."/>
            <person name="Hensen N."/>
            <person name="Bonometti L."/>
            <person name="Westerberg I."/>
            <person name="Brannstrom I.O."/>
            <person name="Guillou S."/>
            <person name="Cros-Aarteil S."/>
            <person name="Calhoun S."/>
            <person name="Kuo A."/>
            <person name="Mondo S."/>
            <person name="Pangilinan J."/>
            <person name="Riley R."/>
            <person name="Labutti K."/>
            <person name="Andreopoulos B."/>
            <person name="Lipzen A."/>
            <person name="Chen C."/>
            <person name="Yanf M."/>
            <person name="Daum C."/>
            <person name="Ng V."/>
            <person name="Clum A."/>
            <person name="Steindorff A."/>
            <person name="Ohm R."/>
            <person name="Martin F."/>
            <person name="Silar P."/>
            <person name="Natvig D."/>
            <person name="Lalanne C."/>
            <person name="Gautier V."/>
            <person name="Ament-Velasquez S.L."/>
            <person name="Kruys A."/>
            <person name="Hutchinson M.I."/>
            <person name="Powell A.J."/>
            <person name="Barry K."/>
            <person name="Miller A.N."/>
            <person name="Grigoriev I.V."/>
            <person name="Debuchy R."/>
            <person name="Gladieux P."/>
            <person name="Thoren M.H."/>
            <person name="Johannesson H."/>
        </authorList>
    </citation>
    <scope>NUCLEOTIDE SEQUENCE</scope>
    <source>
        <strain evidence="3">CBS 958.72</strain>
    </source>
</reference>
<evidence type="ECO:0000256" key="2">
    <source>
        <dbReference type="SAM" id="Phobius"/>
    </source>
</evidence>
<feature type="compositionally biased region" description="Basic residues" evidence="1">
    <location>
        <begin position="94"/>
        <end position="116"/>
    </location>
</feature>
<sequence length="163" mass="18000">MAPTKTLPPRLADLTVRQAAGATVTVTAQTNSDSSGSSSSSLSGGEIAGIVIGTIAGLLLIWWVVRTLSGNKEKPSPPPDRNRQGWYDDEPTVRRSRSRGHSHSQQRHHHHHHRRGSGVVFEEKDVAYAPRRPSATYVNPERRPRSTGRSRSRSDSGRYYTSH</sequence>
<accession>A0AAE0KIE4</accession>
<evidence type="ECO:0000313" key="3">
    <source>
        <dbReference type="EMBL" id="KAK3376561.1"/>
    </source>
</evidence>
<proteinExistence type="predicted"/>
<protein>
    <submittedName>
        <fullName evidence="3">Uncharacterized protein</fullName>
    </submittedName>
</protein>
<dbReference type="AlphaFoldDB" id="A0AAE0KIE4"/>